<feature type="compositionally biased region" description="Polar residues" evidence="16">
    <location>
        <begin position="569"/>
        <end position="585"/>
    </location>
</feature>
<comment type="subcellular location">
    <subcellularLocation>
        <location evidence="1 14">Cell outer membrane</location>
        <topology evidence="1 14">Multi-pass membrane protein</topology>
    </subcellularLocation>
</comment>
<keyword evidence="9" id="KW-0406">Ion transport</keyword>
<evidence type="ECO:0000259" key="17">
    <source>
        <dbReference type="SMART" id="SM00965"/>
    </source>
</evidence>
<evidence type="ECO:0000313" key="19">
    <source>
        <dbReference type="Proteomes" id="UP000244064"/>
    </source>
</evidence>
<keyword evidence="7" id="KW-0732">Signal</keyword>
<name>A0A2T5PEI8_9PSED</name>
<keyword evidence="19" id="KW-1185">Reference proteome</keyword>
<dbReference type="AlphaFoldDB" id="A0A2T5PEI8"/>
<evidence type="ECO:0000256" key="11">
    <source>
        <dbReference type="ARBA" id="ARBA00023136"/>
    </source>
</evidence>
<dbReference type="GO" id="GO:0015891">
    <property type="term" value="P:siderophore transport"/>
    <property type="evidence" value="ECO:0007669"/>
    <property type="project" value="InterPro"/>
</dbReference>
<keyword evidence="13 14" id="KW-0998">Cell outer membrane</keyword>
<dbReference type="CDD" id="cd01347">
    <property type="entry name" value="ligand_gated_channel"/>
    <property type="match status" value="1"/>
</dbReference>
<feature type="domain" description="Secretin/TonB short N-terminal" evidence="17">
    <location>
        <begin position="82"/>
        <end position="133"/>
    </location>
</feature>
<evidence type="ECO:0000256" key="14">
    <source>
        <dbReference type="PROSITE-ProRule" id="PRU01360"/>
    </source>
</evidence>
<comment type="caution">
    <text evidence="18">The sequence shown here is derived from an EMBL/GenBank/DDBJ whole genome shotgun (WGS) entry which is preliminary data.</text>
</comment>
<keyword evidence="6 14" id="KW-0812">Transmembrane</keyword>
<feature type="region of interest" description="Disordered" evidence="16">
    <location>
        <begin position="569"/>
        <end position="588"/>
    </location>
</feature>
<dbReference type="InterPro" id="IPR000531">
    <property type="entry name" value="Beta-barrel_TonB"/>
</dbReference>
<gene>
    <name evidence="18" type="ORF">DBO85_00505</name>
</gene>
<evidence type="ECO:0000256" key="9">
    <source>
        <dbReference type="ARBA" id="ARBA00023065"/>
    </source>
</evidence>
<dbReference type="OrthoDB" id="127311at2"/>
<dbReference type="InterPro" id="IPR012910">
    <property type="entry name" value="Plug_dom"/>
</dbReference>
<dbReference type="InterPro" id="IPR039426">
    <property type="entry name" value="TonB-dep_rcpt-like"/>
</dbReference>
<evidence type="ECO:0000256" key="10">
    <source>
        <dbReference type="ARBA" id="ARBA00023077"/>
    </source>
</evidence>
<dbReference type="InterPro" id="IPR036942">
    <property type="entry name" value="Beta-barrel_TonB_sf"/>
</dbReference>
<evidence type="ECO:0000256" key="6">
    <source>
        <dbReference type="ARBA" id="ARBA00022692"/>
    </source>
</evidence>
<dbReference type="InterPro" id="IPR011662">
    <property type="entry name" value="Secretin/TonB_short_N"/>
</dbReference>
<dbReference type="NCBIfam" id="TIGR01783">
    <property type="entry name" value="TonB-siderophor"/>
    <property type="match status" value="1"/>
</dbReference>
<dbReference type="Gene3D" id="2.40.170.20">
    <property type="entry name" value="TonB-dependent receptor, beta-barrel domain"/>
    <property type="match status" value="1"/>
</dbReference>
<sequence>MTPQTFSDAHPLVAAARPAGHGRTSIALALHLALLGCVLAPAVGYADVGTQASATQTTARAYDIAPGPLDAVLARFSAQNGILFAGDASLAQGKSSPGLRGTHSVPAGFAALLEGTGLDAQRQEDGSYRLMPRAAGAGSGDAAELPTMTVTAQPQQETATSRVQGYAARRSATATRSDIALRDTPASVTVITQDAIRDIAPRALDEMSDYIAGVNREAVQGNPYSLSFYLRGFNTAGGASSYNGFRESGFETPQSAVNIERIEFLKGPASVLYGGAGSLSGLVNIVTKRPEAERSGRVEITGGSFDRLAGSLDSTGPLDEEGKLRYRLTAAIDKDGNFLPDARQQSTFISPVLSWELAPGTELEIELLAQDIDRPGREAYFLRHPDFFSIPVDTQLGDPDHPLGSGGKIERRLARIDFTHVLDNGWKFRQGLYANNVHSDDSTIQGTAYNPATQELSRRVRQVESYDRSRFSQTELSGLSSLAGLTHNWLVGVEFGRITTGYGFMVAPYTPLNIFNPTYPGSVQGPLVEPFPGDDSGSDTRALYAQDLIDFDNGFKVLLGGRFDDLESYAQSRDPSQPRTQQSDRAFSPRVGLIWQPREELSFYGSWSKSFQPNSGRDRNGGTFDPQEGEQLEVGVKVDPNERLAVTAALFHYTRQNVLTTDPSDINFRIAVGEQRTRGLELEALGEVLPGWEVIASYSYLDAEVTQDNRLPVGDQLVGVPTHSAGLFSKLSLDRVGLPRWSFTSGISYAGERESGLPNDPPGALTAGDVRLPAYTKIDAGLIYDNDQWRVQFSGSNLTDEKIYDGYISTFAPRAGRAYTMTYSVDF</sequence>
<evidence type="ECO:0000256" key="7">
    <source>
        <dbReference type="ARBA" id="ARBA00022729"/>
    </source>
</evidence>
<keyword evidence="12" id="KW-0675">Receptor</keyword>
<dbReference type="Proteomes" id="UP000244064">
    <property type="component" value="Unassembled WGS sequence"/>
</dbReference>
<dbReference type="Gene3D" id="2.170.130.10">
    <property type="entry name" value="TonB-dependent receptor, plug domain"/>
    <property type="match status" value="1"/>
</dbReference>
<evidence type="ECO:0000256" key="8">
    <source>
        <dbReference type="ARBA" id="ARBA00023004"/>
    </source>
</evidence>
<keyword evidence="10 15" id="KW-0798">TonB box</keyword>
<reference evidence="18 19" key="1">
    <citation type="submission" date="2018-04" db="EMBL/GenBank/DDBJ databases">
        <title>Pseudomonas sp. nov., isolated from mangrove soil.</title>
        <authorList>
            <person name="Chen C."/>
        </authorList>
    </citation>
    <scope>NUCLEOTIDE SEQUENCE [LARGE SCALE GENOMIC DNA]</scope>
    <source>
        <strain evidence="18 19">TC-11</strain>
    </source>
</reference>
<dbReference type="PROSITE" id="PS52016">
    <property type="entry name" value="TONB_DEPENDENT_REC_3"/>
    <property type="match status" value="1"/>
</dbReference>
<protein>
    <recommendedName>
        <fullName evidence="17">Secretin/TonB short N-terminal domain-containing protein</fullName>
    </recommendedName>
</protein>
<dbReference type="PANTHER" id="PTHR32552:SF68">
    <property type="entry name" value="FERRICHROME OUTER MEMBRANE TRANSPORTER_PHAGE RECEPTOR"/>
    <property type="match status" value="1"/>
</dbReference>
<dbReference type="Pfam" id="PF07715">
    <property type="entry name" value="Plug"/>
    <property type="match status" value="1"/>
</dbReference>
<dbReference type="InterPro" id="IPR037066">
    <property type="entry name" value="Plug_dom_sf"/>
</dbReference>
<evidence type="ECO:0000256" key="5">
    <source>
        <dbReference type="ARBA" id="ARBA00022496"/>
    </source>
</evidence>
<evidence type="ECO:0000256" key="4">
    <source>
        <dbReference type="ARBA" id="ARBA00022452"/>
    </source>
</evidence>
<evidence type="ECO:0000256" key="1">
    <source>
        <dbReference type="ARBA" id="ARBA00004571"/>
    </source>
</evidence>
<dbReference type="SMART" id="SM00965">
    <property type="entry name" value="STN"/>
    <property type="match status" value="1"/>
</dbReference>
<keyword evidence="4 14" id="KW-1134">Transmembrane beta strand</keyword>
<dbReference type="InterPro" id="IPR010105">
    <property type="entry name" value="TonB_sidphr_rcpt"/>
</dbReference>
<dbReference type="PANTHER" id="PTHR32552">
    <property type="entry name" value="FERRICHROME IRON RECEPTOR-RELATED"/>
    <property type="match status" value="1"/>
</dbReference>
<organism evidence="18 19">
    <name type="scientific">Pseudomonas mangrovi</name>
    <dbReference type="NCBI Taxonomy" id="2161748"/>
    <lineage>
        <taxon>Bacteria</taxon>
        <taxon>Pseudomonadati</taxon>
        <taxon>Pseudomonadota</taxon>
        <taxon>Gammaproteobacteria</taxon>
        <taxon>Pseudomonadales</taxon>
        <taxon>Pseudomonadaceae</taxon>
        <taxon>Pseudomonas</taxon>
    </lineage>
</organism>
<evidence type="ECO:0000256" key="13">
    <source>
        <dbReference type="ARBA" id="ARBA00023237"/>
    </source>
</evidence>
<evidence type="ECO:0000313" key="18">
    <source>
        <dbReference type="EMBL" id="PTU76155.1"/>
    </source>
</evidence>
<keyword evidence="11 14" id="KW-0472">Membrane</keyword>
<dbReference type="SUPFAM" id="SSF56935">
    <property type="entry name" value="Porins"/>
    <property type="match status" value="1"/>
</dbReference>
<evidence type="ECO:0000256" key="16">
    <source>
        <dbReference type="SAM" id="MobiDB-lite"/>
    </source>
</evidence>
<dbReference type="EMBL" id="QASN01000002">
    <property type="protein sequence ID" value="PTU76155.1"/>
    <property type="molecule type" value="Genomic_DNA"/>
</dbReference>
<dbReference type="RefSeq" id="WP_108104210.1">
    <property type="nucleotide sequence ID" value="NZ_QASN01000002.1"/>
</dbReference>
<keyword evidence="3 14" id="KW-0813">Transport</keyword>
<keyword evidence="8" id="KW-0408">Iron</keyword>
<dbReference type="Gene3D" id="3.55.50.30">
    <property type="match status" value="1"/>
</dbReference>
<dbReference type="GO" id="GO:0009279">
    <property type="term" value="C:cell outer membrane"/>
    <property type="evidence" value="ECO:0007669"/>
    <property type="project" value="UniProtKB-SubCell"/>
</dbReference>
<dbReference type="GO" id="GO:0038023">
    <property type="term" value="F:signaling receptor activity"/>
    <property type="evidence" value="ECO:0007669"/>
    <property type="project" value="InterPro"/>
</dbReference>
<accession>A0A2T5PEI8</accession>
<evidence type="ECO:0000256" key="15">
    <source>
        <dbReference type="RuleBase" id="RU003357"/>
    </source>
</evidence>
<comment type="similarity">
    <text evidence="2 14 15">Belongs to the TonB-dependent receptor family.</text>
</comment>
<evidence type="ECO:0000256" key="12">
    <source>
        <dbReference type="ARBA" id="ARBA00023170"/>
    </source>
</evidence>
<dbReference type="GO" id="GO:0015344">
    <property type="term" value="F:siderophore uptake transmembrane transporter activity"/>
    <property type="evidence" value="ECO:0007669"/>
    <property type="project" value="TreeGrafter"/>
</dbReference>
<dbReference type="Pfam" id="PF00593">
    <property type="entry name" value="TonB_dep_Rec_b-barrel"/>
    <property type="match status" value="1"/>
</dbReference>
<proteinExistence type="inferred from homology"/>
<evidence type="ECO:0000256" key="2">
    <source>
        <dbReference type="ARBA" id="ARBA00009810"/>
    </source>
</evidence>
<evidence type="ECO:0000256" key="3">
    <source>
        <dbReference type="ARBA" id="ARBA00022448"/>
    </source>
</evidence>
<keyword evidence="5" id="KW-0410">Iron transport</keyword>